<keyword evidence="1" id="KW-0378">Hydrolase</keyword>
<dbReference type="Pfam" id="PF00657">
    <property type="entry name" value="Lipase_GDSL"/>
    <property type="match status" value="1"/>
</dbReference>
<dbReference type="EMBL" id="CCSB01000001">
    <property type="protein sequence ID" value="CDZ76942.1"/>
    <property type="molecule type" value="Genomic_DNA"/>
</dbReference>
<dbReference type="InterPro" id="IPR001087">
    <property type="entry name" value="GDSL"/>
</dbReference>
<dbReference type="InterPro" id="IPR051058">
    <property type="entry name" value="GDSL_Est/Lipase"/>
</dbReference>
<dbReference type="RefSeq" id="WP_043873366.1">
    <property type="nucleotide sequence ID" value="NZ_CCVW01000001.1"/>
</dbReference>
<organism evidence="3 4">
    <name type="scientific">Legionella massiliensis</name>
    <dbReference type="NCBI Taxonomy" id="1034943"/>
    <lineage>
        <taxon>Bacteria</taxon>
        <taxon>Pseudomonadati</taxon>
        <taxon>Pseudomonadota</taxon>
        <taxon>Gammaproteobacteria</taxon>
        <taxon>Legionellales</taxon>
        <taxon>Legionellaceae</taxon>
        <taxon>Legionella</taxon>
    </lineage>
</organism>
<reference evidence="3 4" key="1">
    <citation type="submission" date="2014-06" db="EMBL/GenBank/DDBJ databases">
        <authorList>
            <person name="Urmite Genomes Urmite Genomes"/>
        </authorList>
    </citation>
    <scope>NUCLEOTIDE SEQUENCE [LARGE SCALE GENOMIC DNA]</scope>
</reference>
<dbReference type="eggNOG" id="COG3240">
    <property type="taxonomic scope" value="Bacteria"/>
</dbReference>
<dbReference type="PANTHER" id="PTHR45648">
    <property type="entry name" value="GDSL LIPASE/ACYLHYDROLASE FAMILY PROTEIN (AFU_ORTHOLOGUE AFUA_4G14700)"/>
    <property type="match status" value="1"/>
</dbReference>
<keyword evidence="3" id="KW-0808">Transferase</keyword>
<accession>A0A078KVE3</accession>
<dbReference type="GO" id="GO:0016746">
    <property type="term" value="F:acyltransferase activity"/>
    <property type="evidence" value="ECO:0007669"/>
    <property type="project" value="UniProtKB-KW"/>
</dbReference>
<dbReference type="OrthoDB" id="5292073at2"/>
<dbReference type="AlphaFoldDB" id="A0A078KVE3"/>
<evidence type="ECO:0000256" key="1">
    <source>
        <dbReference type="ARBA" id="ARBA00022801"/>
    </source>
</evidence>
<keyword evidence="2" id="KW-0732">Signal</keyword>
<feature type="signal peptide" evidence="2">
    <location>
        <begin position="1"/>
        <end position="18"/>
    </location>
</feature>
<dbReference type="CDD" id="cd01846">
    <property type="entry name" value="fatty_acyltransferase_like"/>
    <property type="match status" value="1"/>
</dbReference>
<evidence type="ECO:0000256" key="2">
    <source>
        <dbReference type="SAM" id="SignalP"/>
    </source>
</evidence>
<sequence>MRLLFSVFALILSGFVHATPLDKIVVFGDSLSDNGNLYQLTEHFVPNSPPYYEGRFTNGPVWVEALAESYYHENSSAYLRDYAFGGASISDDPRLPTLKNQIALYLNAHQGKADENNLYIIWIGANNYVAMPNEDVDQTVAKVTMGIRAGVESLIKGGAKHFMLVNLPDLGITPMPKELFDDPDNPDKVDQVRELLSRYSNKHNDLLPQTVSDLKDANQGVDVLLFDANSEISHISAEGKFNNITQSCYATRIDKPTANVSLQIAAKVKLPPTPNENLCKEFLFFDALHPTVKVHRLFAAKVKEFLTTNGIEFSSTTAG</sequence>
<evidence type="ECO:0000313" key="4">
    <source>
        <dbReference type="Proteomes" id="UP000044071"/>
    </source>
</evidence>
<dbReference type="GO" id="GO:0016788">
    <property type="term" value="F:hydrolase activity, acting on ester bonds"/>
    <property type="evidence" value="ECO:0007669"/>
    <property type="project" value="InterPro"/>
</dbReference>
<protein>
    <submittedName>
        <fullName evidence="3">Phosphatidylcholine-sterol acyltransferase</fullName>
    </submittedName>
</protein>
<dbReference type="Gene3D" id="3.40.50.1110">
    <property type="entry name" value="SGNH hydrolase"/>
    <property type="match status" value="1"/>
</dbReference>
<keyword evidence="3" id="KW-0012">Acyltransferase</keyword>
<dbReference type="PANTHER" id="PTHR45648:SF22">
    <property type="entry name" value="GDSL LIPASE_ACYLHYDROLASE FAMILY PROTEIN (AFU_ORTHOLOGUE AFUA_4G14700)"/>
    <property type="match status" value="1"/>
</dbReference>
<dbReference type="SUPFAM" id="SSF52266">
    <property type="entry name" value="SGNH hydrolase"/>
    <property type="match status" value="1"/>
</dbReference>
<proteinExistence type="predicted"/>
<dbReference type="Proteomes" id="UP000044071">
    <property type="component" value="Unassembled WGS sequence"/>
</dbReference>
<gene>
    <name evidence="3" type="ORF">BN59_01221</name>
</gene>
<evidence type="ECO:0000313" key="3">
    <source>
        <dbReference type="EMBL" id="CDZ76942.1"/>
    </source>
</evidence>
<keyword evidence="4" id="KW-1185">Reference proteome</keyword>
<dbReference type="InterPro" id="IPR036514">
    <property type="entry name" value="SGNH_hydro_sf"/>
</dbReference>
<name>A0A078KVE3_9GAMM</name>
<dbReference type="STRING" id="1034943.BN59_01221"/>
<feature type="chain" id="PRO_5009744032" evidence="2">
    <location>
        <begin position="19"/>
        <end position="319"/>
    </location>
</feature>